<organism evidence="1 2">
    <name type="scientific">Burkholderia savannae</name>
    <dbReference type="NCBI Taxonomy" id="1637837"/>
    <lineage>
        <taxon>Bacteria</taxon>
        <taxon>Pseudomonadati</taxon>
        <taxon>Pseudomonadota</taxon>
        <taxon>Betaproteobacteria</taxon>
        <taxon>Burkholderiales</taxon>
        <taxon>Burkholderiaceae</taxon>
        <taxon>Burkholderia</taxon>
        <taxon>pseudomallei group</taxon>
    </lineage>
</organism>
<protein>
    <submittedName>
        <fullName evidence="1">Uncharacterized protein</fullName>
    </submittedName>
</protein>
<reference evidence="1 2" key="1">
    <citation type="submission" date="2015-11" db="EMBL/GenBank/DDBJ databases">
        <authorList>
            <person name="Sahl J."/>
            <person name="Wagner D."/>
            <person name="Keim P."/>
        </authorList>
    </citation>
    <scope>NUCLEOTIDE SEQUENCE [LARGE SCALE GENOMIC DNA]</scope>
    <source>
        <strain evidence="1 2">BDU18</strain>
    </source>
</reference>
<gene>
    <name evidence="1" type="ORF">WS72_16935</name>
</gene>
<evidence type="ECO:0000313" key="2">
    <source>
        <dbReference type="Proteomes" id="UP000070255"/>
    </source>
</evidence>
<sequence length="82" mass="9127">MSAERRGARGRARVTRPAERMKIRLLFLLDDHLHRRAFGTVMTRAIWIALPPPPITAALSPRTTAPRYAGQAKHIDVASNAT</sequence>
<dbReference type="Proteomes" id="UP000070255">
    <property type="component" value="Unassembled WGS sequence"/>
</dbReference>
<name>A0ABR5TKQ9_9BURK</name>
<proteinExistence type="predicted"/>
<dbReference type="EMBL" id="LNJQ01000001">
    <property type="protein sequence ID" value="KWZ44367.1"/>
    <property type="molecule type" value="Genomic_DNA"/>
</dbReference>
<evidence type="ECO:0000313" key="1">
    <source>
        <dbReference type="EMBL" id="KWZ44367.1"/>
    </source>
</evidence>
<accession>A0ABR5TKQ9</accession>
<keyword evidence="2" id="KW-1185">Reference proteome</keyword>
<comment type="caution">
    <text evidence="1">The sequence shown here is derived from an EMBL/GenBank/DDBJ whole genome shotgun (WGS) entry which is preliminary data.</text>
</comment>